<organism evidence="1 2">
    <name type="scientific">Fusarium torulosum</name>
    <dbReference type="NCBI Taxonomy" id="33205"/>
    <lineage>
        <taxon>Eukaryota</taxon>
        <taxon>Fungi</taxon>
        <taxon>Dikarya</taxon>
        <taxon>Ascomycota</taxon>
        <taxon>Pezizomycotina</taxon>
        <taxon>Sordariomycetes</taxon>
        <taxon>Hypocreomycetidae</taxon>
        <taxon>Hypocreales</taxon>
        <taxon>Nectriaceae</taxon>
        <taxon>Fusarium</taxon>
    </lineage>
</organism>
<accession>A0AAE8SIS4</accession>
<reference evidence="1" key="1">
    <citation type="submission" date="2018-03" db="EMBL/GenBank/DDBJ databases">
        <authorList>
            <person name="Guldener U."/>
        </authorList>
    </citation>
    <scope>NUCLEOTIDE SEQUENCE</scope>
</reference>
<dbReference type="Proteomes" id="UP001187734">
    <property type="component" value="Unassembled WGS sequence"/>
</dbReference>
<dbReference type="EMBL" id="ONZP01000211">
    <property type="protein sequence ID" value="SPJ77978.1"/>
    <property type="molecule type" value="Genomic_DNA"/>
</dbReference>
<protein>
    <submittedName>
        <fullName evidence="1">Uncharacterized protein</fullName>
    </submittedName>
</protein>
<comment type="caution">
    <text evidence="1">The sequence shown here is derived from an EMBL/GenBank/DDBJ whole genome shotgun (WGS) entry which is preliminary data.</text>
</comment>
<dbReference type="AlphaFoldDB" id="A0AAE8SIS4"/>
<keyword evidence="2" id="KW-1185">Reference proteome</keyword>
<sequence length="99" mass="11471">MPAEQANDLRNREYTISKLFISDYDKFSEGLRDVFGVGTNHEVPWGFQEHEMEVTIIAFSRGPEDLLKELQDLGYAEKQEMGQMASGSMRQYYKKRSQA</sequence>
<name>A0AAE8SIS4_9HYPO</name>
<proteinExistence type="predicted"/>
<evidence type="ECO:0000313" key="1">
    <source>
        <dbReference type="EMBL" id="SPJ77978.1"/>
    </source>
</evidence>
<evidence type="ECO:0000313" key="2">
    <source>
        <dbReference type="Proteomes" id="UP001187734"/>
    </source>
</evidence>
<gene>
    <name evidence="1" type="ORF">FTOL_06381</name>
</gene>